<dbReference type="NCBIfam" id="TIGR01007">
    <property type="entry name" value="eps_fam"/>
    <property type="match status" value="1"/>
</dbReference>
<accession>A0A951U9S3</accession>
<dbReference type="AlphaFoldDB" id="A0A951U9S3"/>
<evidence type="ECO:0000256" key="3">
    <source>
        <dbReference type="ARBA" id="ARBA00007316"/>
    </source>
</evidence>
<dbReference type="CDD" id="cd05387">
    <property type="entry name" value="BY-kinase"/>
    <property type="match status" value="1"/>
</dbReference>
<feature type="domain" description="AAA" evidence="20">
    <location>
        <begin position="513"/>
        <end position="661"/>
    </location>
</feature>
<evidence type="ECO:0000313" key="22">
    <source>
        <dbReference type="EMBL" id="MBW4545082.1"/>
    </source>
</evidence>
<evidence type="ECO:0000259" key="20">
    <source>
        <dbReference type="Pfam" id="PF13614"/>
    </source>
</evidence>
<dbReference type="Proteomes" id="UP000753908">
    <property type="component" value="Unassembled WGS sequence"/>
</dbReference>
<dbReference type="EMBL" id="JAHHIF010000012">
    <property type="protein sequence ID" value="MBW4545082.1"/>
    <property type="molecule type" value="Genomic_DNA"/>
</dbReference>
<sequence>MGKSISSLPSVLKRHRWPALATFASVIGASIAYLSVAPPVYQVTARLMLDDKKVSVSELGRDLSQVSSGTPGGPSPIANQAELVRSQRVLKGAVNKVFPQGAESPQGKQAMEELGEGLKVKIVPATNILELSYQGKDPVLATKLLNAVSEVMVDESTQAIRSEAKAVREFLESEVPKKRTEVEAAEATENRYRQASGIISFEEQTVSLVESLATLEDQERVLSAQLQETKARVNELQRVTDNSTAQNAYVAGRIGQDEELKELRAKLSELDAKLSNTRSRFTENNPAVISLLNERDSLRTLYNDKVSRVLPSNQTVPPANIASDELSQTLTSQYIAAETERSALEEKLGVLRADRTQLQQRLAQLPLKQQPLSALVRQREETAASLKLLQSKLEEARIAEAQLVSNVRVIEQAQPPSSPAGPNSKVVLVVAIAFGSILAVGIILLLEVMDNKLRDDSEVEELLKLPKLGVLPDIPATALNLEQPEQFLDNVGLVEPYRRLLKTLNFRTQDKLRLIVVSSTVSGEGKSLVVSHLAAVSAMLSRRTLIIDADLHRPRQHSLLGLPKEPGLTDVIDKEITLLHAVQPTGIDNLSILTCGELCDRPASLLESPSMKSLLEEAANHYDLVIVDTPPVSSCADANTLSHYSDSLVMIIRPNFTPKETLLQTVSELTGNGVPILGVVVNGMTNRFQKHYRDPVKGYQPVSKPLKYFTHLGSPVNNSARR</sequence>
<dbReference type="GO" id="GO:0004715">
    <property type="term" value="F:non-membrane spanning protein tyrosine kinase activity"/>
    <property type="evidence" value="ECO:0007669"/>
    <property type="project" value="UniProtKB-EC"/>
</dbReference>
<dbReference type="SUPFAM" id="SSF52540">
    <property type="entry name" value="P-loop containing nucleoside triphosphate hydrolases"/>
    <property type="match status" value="1"/>
</dbReference>
<keyword evidence="8" id="KW-0808">Transferase</keyword>
<keyword evidence="6" id="KW-1003">Cell membrane</keyword>
<feature type="transmembrane region" description="Helical" evidence="18">
    <location>
        <begin position="426"/>
        <end position="446"/>
    </location>
</feature>
<evidence type="ECO:0000256" key="6">
    <source>
        <dbReference type="ARBA" id="ARBA00022475"/>
    </source>
</evidence>
<organism evidence="22 23">
    <name type="scientific">Symplocastrum torsivum CPER-KK1</name>
    <dbReference type="NCBI Taxonomy" id="450513"/>
    <lineage>
        <taxon>Bacteria</taxon>
        <taxon>Bacillati</taxon>
        <taxon>Cyanobacteriota</taxon>
        <taxon>Cyanophyceae</taxon>
        <taxon>Oscillatoriophycideae</taxon>
        <taxon>Oscillatoriales</taxon>
        <taxon>Microcoleaceae</taxon>
        <taxon>Symplocastrum</taxon>
    </lineage>
</organism>
<evidence type="ECO:0000256" key="14">
    <source>
        <dbReference type="ARBA" id="ARBA00023136"/>
    </source>
</evidence>
<evidence type="ECO:0000256" key="12">
    <source>
        <dbReference type="ARBA" id="ARBA00022840"/>
    </source>
</evidence>
<dbReference type="Pfam" id="PF13614">
    <property type="entry name" value="AAA_31"/>
    <property type="match status" value="1"/>
</dbReference>
<name>A0A951U9S3_9CYAN</name>
<keyword evidence="15" id="KW-0829">Tyrosine-protein kinase</keyword>
<evidence type="ECO:0000259" key="21">
    <source>
        <dbReference type="Pfam" id="PF13807"/>
    </source>
</evidence>
<dbReference type="PANTHER" id="PTHR32309">
    <property type="entry name" value="TYROSINE-PROTEIN KINASE"/>
    <property type="match status" value="1"/>
</dbReference>
<evidence type="ECO:0000259" key="19">
    <source>
        <dbReference type="Pfam" id="PF02706"/>
    </source>
</evidence>
<evidence type="ECO:0000256" key="17">
    <source>
        <dbReference type="SAM" id="Coils"/>
    </source>
</evidence>
<keyword evidence="11" id="KW-0418">Kinase</keyword>
<dbReference type="EC" id="2.7.10.2" evidence="5"/>
<feature type="coiled-coil region" evidence="17">
    <location>
        <begin position="212"/>
        <end position="280"/>
    </location>
</feature>
<evidence type="ECO:0000256" key="11">
    <source>
        <dbReference type="ARBA" id="ARBA00022777"/>
    </source>
</evidence>
<comment type="caution">
    <text evidence="22">The sequence shown here is derived from an EMBL/GenBank/DDBJ whole genome shotgun (WGS) entry which is preliminary data.</text>
</comment>
<keyword evidence="17" id="KW-0175">Coiled coil</keyword>
<feature type="coiled-coil region" evidence="17">
    <location>
        <begin position="327"/>
        <end position="406"/>
    </location>
</feature>
<dbReference type="Pfam" id="PF13807">
    <property type="entry name" value="GNVR"/>
    <property type="match status" value="1"/>
</dbReference>
<evidence type="ECO:0000256" key="2">
    <source>
        <dbReference type="ARBA" id="ARBA00006683"/>
    </source>
</evidence>
<protein>
    <recommendedName>
        <fullName evidence="5">non-specific protein-tyrosine kinase</fullName>
        <ecNumber evidence="5">2.7.10.2</ecNumber>
    </recommendedName>
</protein>
<keyword evidence="13 18" id="KW-1133">Transmembrane helix</keyword>
<evidence type="ECO:0000256" key="8">
    <source>
        <dbReference type="ARBA" id="ARBA00022679"/>
    </source>
</evidence>
<dbReference type="GO" id="GO:0005886">
    <property type="term" value="C:plasma membrane"/>
    <property type="evidence" value="ECO:0007669"/>
    <property type="project" value="UniProtKB-SubCell"/>
</dbReference>
<dbReference type="InterPro" id="IPR005702">
    <property type="entry name" value="Wzc-like_C"/>
</dbReference>
<evidence type="ECO:0000256" key="4">
    <source>
        <dbReference type="ARBA" id="ARBA00008883"/>
    </source>
</evidence>
<dbReference type="PANTHER" id="PTHR32309:SF13">
    <property type="entry name" value="FERRIC ENTEROBACTIN TRANSPORT PROTEIN FEPE"/>
    <property type="match status" value="1"/>
</dbReference>
<evidence type="ECO:0000256" key="9">
    <source>
        <dbReference type="ARBA" id="ARBA00022692"/>
    </source>
</evidence>
<feature type="transmembrane region" description="Helical" evidence="18">
    <location>
        <begin position="20"/>
        <end position="41"/>
    </location>
</feature>
<comment type="similarity">
    <text evidence="4">Belongs to the etk/wzc family.</text>
</comment>
<evidence type="ECO:0000256" key="1">
    <source>
        <dbReference type="ARBA" id="ARBA00004429"/>
    </source>
</evidence>
<keyword evidence="7" id="KW-0997">Cell inner membrane</keyword>
<dbReference type="GO" id="GO:0005524">
    <property type="term" value="F:ATP binding"/>
    <property type="evidence" value="ECO:0007669"/>
    <property type="project" value="UniProtKB-KW"/>
</dbReference>
<keyword evidence="14 18" id="KW-0472">Membrane</keyword>
<evidence type="ECO:0000256" key="16">
    <source>
        <dbReference type="ARBA" id="ARBA00051245"/>
    </source>
</evidence>
<dbReference type="InterPro" id="IPR027417">
    <property type="entry name" value="P-loop_NTPase"/>
</dbReference>
<comment type="similarity">
    <text evidence="2">Belongs to the CpsC/CapA family.</text>
</comment>
<dbReference type="Pfam" id="PF02706">
    <property type="entry name" value="Wzz"/>
    <property type="match status" value="1"/>
</dbReference>
<gene>
    <name evidence="22" type="ORF">KME25_11635</name>
</gene>
<proteinExistence type="inferred from homology"/>
<comment type="similarity">
    <text evidence="3">Belongs to the CpsD/CapB family.</text>
</comment>
<keyword evidence="12" id="KW-0067">ATP-binding</keyword>
<evidence type="ECO:0000313" key="23">
    <source>
        <dbReference type="Proteomes" id="UP000753908"/>
    </source>
</evidence>
<evidence type="ECO:0000256" key="13">
    <source>
        <dbReference type="ARBA" id="ARBA00022989"/>
    </source>
</evidence>
<reference evidence="22" key="1">
    <citation type="submission" date="2021-05" db="EMBL/GenBank/DDBJ databases">
        <authorList>
            <person name="Pietrasiak N."/>
            <person name="Ward R."/>
            <person name="Stajich J.E."/>
            <person name="Kurbessoian T."/>
        </authorList>
    </citation>
    <scope>NUCLEOTIDE SEQUENCE</scope>
    <source>
        <strain evidence="22">CPER-KK1</strain>
    </source>
</reference>
<keyword evidence="10" id="KW-0547">Nucleotide-binding</keyword>
<dbReference type="InterPro" id="IPR025669">
    <property type="entry name" value="AAA_dom"/>
</dbReference>
<comment type="catalytic activity">
    <reaction evidence="16">
        <text>L-tyrosyl-[protein] + ATP = O-phospho-L-tyrosyl-[protein] + ADP + H(+)</text>
        <dbReference type="Rhea" id="RHEA:10596"/>
        <dbReference type="Rhea" id="RHEA-COMP:10136"/>
        <dbReference type="Rhea" id="RHEA-COMP:20101"/>
        <dbReference type="ChEBI" id="CHEBI:15378"/>
        <dbReference type="ChEBI" id="CHEBI:30616"/>
        <dbReference type="ChEBI" id="CHEBI:46858"/>
        <dbReference type="ChEBI" id="CHEBI:61978"/>
        <dbReference type="ChEBI" id="CHEBI:456216"/>
        <dbReference type="EC" id="2.7.10.2"/>
    </reaction>
</comment>
<evidence type="ECO:0000256" key="5">
    <source>
        <dbReference type="ARBA" id="ARBA00011903"/>
    </source>
</evidence>
<dbReference type="InterPro" id="IPR032807">
    <property type="entry name" value="GNVR"/>
</dbReference>
<reference evidence="22" key="2">
    <citation type="journal article" date="2022" name="Microbiol. Resour. Announc.">
        <title>Metagenome Sequencing to Explore Phylogenomics of Terrestrial Cyanobacteria.</title>
        <authorList>
            <person name="Ward R.D."/>
            <person name="Stajich J.E."/>
            <person name="Johansen J.R."/>
            <person name="Huntemann M."/>
            <person name="Clum A."/>
            <person name="Foster B."/>
            <person name="Foster B."/>
            <person name="Roux S."/>
            <person name="Palaniappan K."/>
            <person name="Varghese N."/>
            <person name="Mukherjee S."/>
            <person name="Reddy T.B.K."/>
            <person name="Daum C."/>
            <person name="Copeland A."/>
            <person name="Chen I.A."/>
            <person name="Ivanova N.N."/>
            <person name="Kyrpides N.C."/>
            <person name="Shapiro N."/>
            <person name="Eloe-Fadrosh E.A."/>
            <person name="Pietrasiak N."/>
        </authorList>
    </citation>
    <scope>NUCLEOTIDE SEQUENCE</scope>
    <source>
        <strain evidence="22">CPER-KK1</strain>
    </source>
</reference>
<dbReference type="Gene3D" id="3.40.50.300">
    <property type="entry name" value="P-loop containing nucleotide triphosphate hydrolases"/>
    <property type="match status" value="1"/>
</dbReference>
<evidence type="ECO:0000256" key="7">
    <source>
        <dbReference type="ARBA" id="ARBA00022519"/>
    </source>
</evidence>
<comment type="subcellular location">
    <subcellularLocation>
        <location evidence="1">Cell inner membrane</location>
        <topology evidence="1">Multi-pass membrane protein</topology>
    </subcellularLocation>
</comment>
<evidence type="ECO:0000256" key="15">
    <source>
        <dbReference type="ARBA" id="ARBA00023137"/>
    </source>
</evidence>
<dbReference type="InterPro" id="IPR003856">
    <property type="entry name" value="LPS_length_determ_N"/>
</dbReference>
<evidence type="ECO:0000256" key="18">
    <source>
        <dbReference type="SAM" id="Phobius"/>
    </source>
</evidence>
<feature type="domain" description="Polysaccharide chain length determinant N-terminal" evidence="19">
    <location>
        <begin position="7"/>
        <end position="95"/>
    </location>
</feature>
<dbReference type="InterPro" id="IPR050445">
    <property type="entry name" value="Bact_polysacc_biosynth/exp"/>
</dbReference>
<evidence type="ECO:0000256" key="10">
    <source>
        <dbReference type="ARBA" id="ARBA00022741"/>
    </source>
</evidence>
<keyword evidence="9 18" id="KW-0812">Transmembrane</keyword>
<feature type="domain" description="Tyrosine-protein kinase G-rich" evidence="21">
    <location>
        <begin position="387"/>
        <end position="445"/>
    </location>
</feature>